<dbReference type="PRINTS" id="PR00398">
    <property type="entry name" value="STRDHORMONER"/>
</dbReference>
<dbReference type="Proteomes" id="UP001458880">
    <property type="component" value="Unassembled WGS sequence"/>
</dbReference>
<dbReference type="InterPro" id="IPR001723">
    <property type="entry name" value="Nuclear_hrmn_rcpt"/>
</dbReference>
<evidence type="ECO:0000256" key="1">
    <source>
        <dbReference type="ARBA" id="ARBA00004123"/>
    </source>
</evidence>
<dbReference type="InterPro" id="IPR001728">
    <property type="entry name" value="ThyrH_rcpt"/>
</dbReference>
<keyword evidence="15" id="KW-1185">Reference proteome</keyword>
<dbReference type="FunFam" id="3.30.50.10:FF:000056">
    <property type="entry name" value="Peroxisome proliferator-activated receptor gamma"/>
    <property type="match status" value="1"/>
</dbReference>
<dbReference type="SUPFAM" id="SSF57716">
    <property type="entry name" value="Glucocorticoid receptor-like (DNA-binding domain)"/>
    <property type="match status" value="1"/>
</dbReference>
<dbReference type="InterPro" id="IPR035500">
    <property type="entry name" value="NHR-like_dom_sf"/>
</dbReference>
<dbReference type="SMART" id="SM00430">
    <property type="entry name" value="HOLI"/>
    <property type="match status" value="1"/>
</dbReference>
<evidence type="ECO:0000259" key="13">
    <source>
        <dbReference type="PROSITE" id="PS51843"/>
    </source>
</evidence>
<dbReference type="PROSITE" id="PS51843">
    <property type="entry name" value="NR_LBD"/>
    <property type="match status" value="1"/>
</dbReference>
<proteinExistence type="inferred from homology"/>
<dbReference type="GO" id="GO:0009755">
    <property type="term" value="P:hormone-mediated signaling pathway"/>
    <property type="evidence" value="ECO:0007669"/>
    <property type="project" value="TreeGrafter"/>
</dbReference>
<dbReference type="PROSITE" id="PS00031">
    <property type="entry name" value="NUCLEAR_REC_DBD_1"/>
    <property type="match status" value="1"/>
</dbReference>
<dbReference type="InterPro" id="IPR013088">
    <property type="entry name" value="Znf_NHR/GATA"/>
</dbReference>
<evidence type="ECO:0000256" key="7">
    <source>
        <dbReference type="ARBA" id="ARBA00023125"/>
    </source>
</evidence>
<comment type="subcellular location">
    <subcellularLocation>
        <location evidence="1 11">Nucleus</location>
    </subcellularLocation>
</comment>
<evidence type="ECO:0000256" key="2">
    <source>
        <dbReference type="ARBA" id="ARBA00008092"/>
    </source>
</evidence>
<dbReference type="Pfam" id="PF00104">
    <property type="entry name" value="Hormone_recep"/>
    <property type="match status" value="1"/>
</dbReference>
<protein>
    <submittedName>
        <fullName evidence="14">Zinc finger, C4 type (Two domains)</fullName>
    </submittedName>
</protein>
<reference evidence="14 15" key="1">
    <citation type="journal article" date="2024" name="BMC Genomics">
        <title>De novo assembly and annotation of Popillia japonica's genome with initial clues to its potential as an invasive pest.</title>
        <authorList>
            <person name="Cucini C."/>
            <person name="Boschi S."/>
            <person name="Funari R."/>
            <person name="Cardaioli E."/>
            <person name="Iannotti N."/>
            <person name="Marturano G."/>
            <person name="Paoli F."/>
            <person name="Bruttini M."/>
            <person name="Carapelli A."/>
            <person name="Frati F."/>
            <person name="Nardi F."/>
        </authorList>
    </citation>
    <scope>NUCLEOTIDE SEQUENCE [LARGE SCALE GENOMIC DNA]</scope>
    <source>
        <strain evidence="14">DMR45628</strain>
    </source>
</reference>
<evidence type="ECO:0000256" key="9">
    <source>
        <dbReference type="ARBA" id="ARBA00023170"/>
    </source>
</evidence>
<dbReference type="GO" id="GO:0008270">
    <property type="term" value="F:zinc ion binding"/>
    <property type="evidence" value="ECO:0007669"/>
    <property type="project" value="UniProtKB-KW"/>
</dbReference>
<evidence type="ECO:0000259" key="12">
    <source>
        <dbReference type="PROSITE" id="PS51030"/>
    </source>
</evidence>
<dbReference type="GO" id="GO:0018990">
    <property type="term" value="P:ecdysis, chitin-based cuticle"/>
    <property type="evidence" value="ECO:0007669"/>
    <property type="project" value="UniProtKB-ARBA"/>
</dbReference>
<evidence type="ECO:0000256" key="3">
    <source>
        <dbReference type="ARBA" id="ARBA00022723"/>
    </source>
</evidence>
<dbReference type="SMART" id="SM00399">
    <property type="entry name" value="ZnF_C4"/>
    <property type="match status" value="1"/>
</dbReference>
<dbReference type="SUPFAM" id="SSF48508">
    <property type="entry name" value="Nuclear receptor ligand-binding domain"/>
    <property type="match status" value="1"/>
</dbReference>
<organism evidence="14 15">
    <name type="scientific">Popillia japonica</name>
    <name type="common">Japanese beetle</name>
    <dbReference type="NCBI Taxonomy" id="7064"/>
    <lineage>
        <taxon>Eukaryota</taxon>
        <taxon>Metazoa</taxon>
        <taxon>Ecdysozoa</taxon>
        <taxon>Arthropoda</taxon>
        <taxon>Hexapoda</taxon>
        <taxon>Insecta</taxon>
        <taxon>Pterygota</taxon>
        <taxon>Neoptera</taxon>
        <taxon>Endopterygota</taxon>
        <taxon>Coleoptera</taxon>
        <taxon>Polyphaga</taxon>
        <taxon>Scarabaeiformia</taxon>
        <taxon>Scarabaeidae</taxon>
        <taxon>Rutelinae</taxon>
        <taxon>Popillia</taxon>
    </lineage>
</organism>
<dbReference type="GO" id="GO:0000122">
    <property type="term" value="P:negative regulation of transcription by RNA polymerase II"/>
    <property type="evidence" value="ECO:0007669"/>
    <property type="project" value="TreeGrafter"/>
</dbReference>
<dbReference type="GO" id="GO:0030154">
    <property type="term" value="P:cell differentiation"/>
    <property type="evidence" value="ECO:0007669"/>
    <property type="project" value="TreeGrafter"/>
</dbReference>
<dbReference type="PROSITE" id="PS51030">
    <property type="entry name" value="NUCLEAR_REC_DBD_2"/>
    <property type="match status" value="1"/>
</dbReference>
<dbReference type="EMBL" id="JASPKY010000195">
    <property type="protein sequence ID" value="KAK9721766.1"/>
    <property type="molecule type" value="Genomic_DNA"/>
</dbReference>
<gene>
    <name evidence="14" type="ORF">QE152_g20721</name>
</gene>
<evidence type="ECO:0000256" key="8">
    <source>
        <dbReference type="ARBA" id="ARBA00023163"/>
    </source>
</evidence>
<sequence length="572" mass="63475">MILTPDSSNIHNVAQIPESTTPQYTDISTIGSSQREPTLNLEFDGTTVLCRVCGDKASGFHYGVHSCEGCKGFFRRSIQQKIQYRPCTKNQQCSILRINRNRCQYCRLKKCIAVGMSRDAGASEREEGSHIHSYGALVDSCLRYSASNIAVKRVVACAVRLVQSGMPGRSSTTSSSPILQHLQLRQREYQQQLNRQRLSDCCNVISSSSGGISNNNRYYYTPAPPYVVSNSESGYEDRGRKMCEELPILKGILNGNVKYHNAPVRFGRVPKREKARILAAMQQSSNSRSLEKAVTAELEDEQRLLATVVRAHIDTCDFTRDKVEPMLARAREQPSYTACPPTLACPLNPNPQPLTGQQELLQDFSKRFSPAIRGVVEFAKRIPGFSLLAQDDQVTLLKAGVFEVLLVRLACMFDAQTASMVCLNGQVLKRDAIHNSSNARFLMDSMFDFAERMNSLRLSDAEIGLFCSVVVIAADRPGLRNTELIEKMHNKLKSALQSVVNQNHPGQTDILHELMKKVPDLRTLNTLHSEKLLAPNPEHVAFGKVARLQDDGAATDDATAAAIVGFPNRRGK</sequence>
<feature type="domain" description="NR LBD" evidence="13">
    <location>
        <begin position="300"/>
        <end position="554"/>
    </location>
</feature>
<dbReference type="PRINTS" id="PR00546">
    <property type="entry name" value="THYROIDHORMR"/>
</dbReference>
<dbReference type="CDD" id="cd07166">
    <property type="entry name" value="NR_DBD_REV_ERB"/>
    <property type="match status" value="1"/>
</dbReference>
<accession>A0AAW1KPX0</accession>
<dbReference type="Gene3D" id="3.30.50.10">
    <property type="entry name" value="Erythroid Transcription Factor GATA-1, subunit A"/>
    <property type="match status" value="1"/>
</dbReference>
<evidence type="ECO:0000256" key="5">
    <source>
        <dbReference type="ARBA" id="ARBA00022833"/>
    </source>
</evidence>
<keyword evidence="4 11" id="KW-0863">Zinc-finger</keyword>
<keyword evidence="5 11" id="KW-0862">Zinc</keyword>
<dbReference type="GO" id="GO:0007553">
    <property type="term" value="P:regulation of ecdysteroid metabolic process"/>
    <property type="evidence" value="ECO:0007669"/>
    <property type="project" value="UniProtKB-ARBA"/>
</dbReference>
<dbReference type="GO" id="GO:0004879">
    <property type="term" value="F:nuclear receptor activity"/>
    <property type="evidence" value="ECO:0007669"/>
    <property type="project" value="InterPro"/>
</dbReference>
<dbReference type="InterPro" id="IPR050234">
    <property type="entry name" value="Nuclear_hormone_rcpt_NR1"/>
</dbReference>
<keyword evidence="3 11" id="KW-0479">Metal-binding</keyword>
<dbReference type="InterPro" id="IPR001628">
    <property type="entry name" value="Znf_hrmn_rcpt"/>
</dbReference>
<dbReference type="Pfam" id="PF00105">
    <property type="entry name" value="zf-C4"/>
    <property type="match status" value="1"/>
</dbReference>
<evidence type="ECO:0000256" key="10">
    <source>
        <dbReference type="ARBA" id="ARBA00023242"/>
    </source>
</evidence>
<feature type="domain" description="Nuclear receptor" evidence="12">
    <location>
        <begin position="47"/>
        <end position="123"/>
    </location>
</feature>
<evidence type="ECO:0000313" key="14">
    <source>
        <dbReference type="EMBL" id="KAK9721766.1"/>
    </source>
</evidence>
<keyword evidence="6 11" id="KW-0805">Transcription regulation</keyword>
<evidence type="ECO:0000256" key="6">
    <source>
        <dbReference type="ARBA" id="ARBA00023015"/>
    </source>
</evidence>
<keyword evidence="7 11" id="KW-0238">DNA-binding</keyword>
<comment type="similarity">
    <text evidence="2">Belongs to the nuclear hormone receptor family. NR1 subfamily.</text>
</comment>
<dbReference type="GO" id="GO:0000978">
    <property type="term" value="F:RNA polymerase II cis-regulatory region sequence-specific DNA binding"/>
    <property type="evidence" value="ECO:0007669"/>
    <property type="project" value="TreeGrafter"/>
</dbReference>
<comment type="caution">
    <text evidence="14">The sequence shown here is derived from an EMBL/GenBank/DDBJ whole genome shotgun (WGS) entry which is preliminary data.</text>
</comment>
<dbReference type="GO" id="GO:0045944">
    <property type="term" value="P:positive regulation of transcription by RNA polymerase II"/>
    <property type="evidence" value="ECO:0007669"/>
    <property type="project" value="TreeGrafter"/>
</dbReference>
<dbReference type="AlphaFoldDB" id="A0AAW1KPX0"/>
<evidence type="ECO:0000256" key="4">
    <source>
        <dbReference type="ARBA" id="ARBA00022771"/>
    </source>
</evidence>
<dbReference type="GO" id="GO:0020037">
    <property type="term" value="F:heme binding"/>
    <property type="evidence" value="ECO:0007669"/>
    <property type="project" value="UniProtKB-ARBA"/>
</dbReference>
<name>A0AAW1KPX0_POPJA</name>
<evidence type="ECO:0000313" key="15">
    <source>
        <dbReference type="Proteomes" id="UP001458880"/>
    </source>
</evidence>
<dbReference type="PRINTS" id="PR00047">
    <property type="entry name" value="STROIDFINGER"/>
</dbReference>
<keyword evidence="10 11" id="KW-0539">Nucleus</keyword>
<dbReference type="GO" id="GO:0035075">
    <property type="term" value="P:response to ecdysone"/>
    <property type="evidence" value="ECO:0007669"/>
    <property type="project" value="UniProtKB-ARBA"/>
</dbReference>
<dbReference type="PANTHER" id="PTHR24082">
    <property type="entry name" value="NUCLEAR HORMONE RECEPTOR"/>
    <property type="match status" value="1"/>
</dbReference>
<dbReference type="FunFam" id="1.10.565.10:FF:000029">
    <property type="entry name" value="Ecdysone-induced protein 75B, isoform B"/>
    <property type="match status" value="1"/>
</dbReference>
<dbReference type="PANTHER" id="PTHR24082:SF473">
    <property type="entry name" value="ECDYSONE-INDUCED PROTEIN 75B, ISOFORM B"/>
    <property type="match status" value="1"/>
</dbReference>
<evidence type="ECO:0000256" key="11">
    <source>
        <dbReference type="RuleBase" id="RU004334"/>
    </source>
</evidence>
<dbReference type="GO" id="GO:0005634">
    <property type="term" value="C:nucleus"/>
    <property type="evidence" value="ECO:0007669"/>
    <property type="project" value="UniProtKB-SubCell"/>
</dbReference>
<keyword evidence="8 11" id="KW-0804">Transcription</keyword>
<dbReference type="Gene3D" id="1.10.565.10">
    <property type="entry name" value="Retinoid X Receptor"/>
    <property type="match status" value="1"/>
</dbReference>
<keyword evidence="9 11" id="KW-0675">Receptor</keyword>
<dbReference type="InterPro" id="IPR000536">
    <property type="entry name" value="Nucl_hrmn_rcpt_lig-bd"/>
</dbReference>
<dbReference type="CDD" id="cd06940">
    <property type="entry name" value="NR_LBD_REV_ERB"/>
    <property type="match status" value="1"/>
</dbReference>